<dbReference type="AlphaFoldDB" id="A0A9D3WDB5"/>
<keyword evidence="3" id="KW-1185">Reference proteome</keyword>
<dbReference type="EMBL" id="JAIQCV010000002">
    <property type="protein sequence ID" value="KAH1121552.1"/>
    <property type="molecule type" value="Genomic_DNA"/>
</dbReference>
<accession>A0A9D3WDB5</accession>
<name>A0A9D3WDB5_9ROSI</name>
<gene>
    <name evidence="2" type="ORF">J1N35_004712</name>
</gene>
<dbReference type="InterPro" id="IPR012337">
    <property type="entry name" value="RNaseH-like_sf"/>
</dbReference>
<comment type="caution">
    <text evidence="2">The sequence shown here is derived from an EMBL/GenBank/DDBJ whole genome shotgun (WGS) entry which is preliminary data.</text>
</comment>
<sequence length="514" mass="58813">MAIKIDQEKAYERVNWEFIDASLRAAGIPEYLINVIMPSISNSTIQVMWNGAPLSKLRPIRGVDDPTTDTISTLLEFQRVNNLGHYLGVPLFHQRVTSNTLQFVVEKVHGKLHSWEGKKLSLAGRITLAQSVLLSIPSYFIQSMMIPRNTRNEIESLIKHFILGLSERKKKMALKSLSKIWILFCENLHWSVGNGHKILCWKDNWIPGIGPLGDLISFDDYLKHDCLLHEMTTEDGSWNLDLFRVWLSEDIVQVIKGIPLPHPSNGPNRISRSHTSSCDFTIKSAYKTLKKEVWDMEDEKWKSVWKYPGPQRVNRLIHEEGASWASLFGLLNWRLWKNRNLNIFQGQPRSTKNIIQTSLSWAIQFHSLAYVIPTEFLGQSTEVYNSKEWVYLNIDGAVQLDFGLATSGGVICDKKGNRIAGFQHFLGKCSVFYAELWGIFDGLNLIQRRGHNHVIIQFDSLDVVKAFLEKNHWMLNYILREHNQVTNCLAKQALIEKANLHVLDAPPDGSFAQA</sequence>
<evidence type="ECO:0000313" key="2">
    <source>
        <dbReference type="EMBL" id="KAH1121552.1"/>
    </source>
</evidence>
<dbReference type="InterPro" id="IPR036397">
    <property type="entry name" value="RNaseH_sf"/>
</dbReference>
<dbReference type="Gene3D" id="3.30.420.10">
    <property type="entry name" value="Ribonuclease H-like superfamily/Ribonuclease H"/>
    <property type="match status" value="1"/>
</dbReference>
<dbReference type="InterPro" id="IPR044730">
    <property type="entry name" value="RNase_H-like_dom_plant"/>
</dbReference>
<feature type="domain" description="RNase H type-1" evidence="1">
    <location>
        <begin position="393"/>
        <end position="470"/>
    </location>
</feature>
<evidence type="ECO:0000313" key="3">
    <source>
        <dbReference type="Proteomes" id="UP000828251"/>
    </source>
</evidence>
<dbReference type="OrthoDB" id="1938625at2759"/>
<proteinExistence type="predicted"/>
<organism evidence="2 3">
    <name type="scientific">Gossypium stocksii</name>
    <dbReference type="NCBI Taxonomy" id="47602"/>
    <lineage>
        <taxon>Eukaryota</taxon>
        <taxon>Viridiplantae</taxon>
        <taxon>Streptophyta</taxon>
        <taxon>Embryophyta</taxon>
        <taxon>Tracheophyta</taxon>
        <taxon>Spermatophyta</taxon>
        <taxon>Magnoliopsida</taxon>
        <taxon>eudicotyledons</taxon>
        <taxon>Gunneridae</taxon>
        <taxon>Pentapetalae</taxon>
        <taxon>rosids</taxon>
        <taxon>malvids</taxon>
        <taxon>Malvales</taxon>
        <taxon>Malvaceae</taxon>
        <taxon>Malvoideae</taxon>
        <taxon>Gossypium</taxon>
    </lineage>
</organism>
<dbReference type="PANTHER" id="PTHR33116:SF75">
    <property type="entry name" value="RIBONUCLEASE H PROTEIN"/>
    <property type="match status" value="1"/>
</dbReference>
<dbReference type="PANTHER" id="PTHR33116">
    <property type="entry name" value="REVERSE TRANSCRIPTASE ZINC-BINDING DOMAIN-CONTAINING PROTEIN-RELATED-RELATED"/>
    <property type="match status" value="1"/>
</dbReference>
<evidence type="ECO:0000259" key="1">
    <source>
        <dbReference type="Pfam" id="PF13456"/>
    </source>
</evidence>
<dbReference type="GO" id="GO:0004523">
    <property type="term" value="F:RNA-DNA hybrid ribonuclease activity"/>
    <property type="evidence" value="ECO:0007669"/>
    <property type="project" value="InterPro"/>
</dbReference>
<dbReference type="InterPro" id="IPR002156">
    <property type="entry name" value="RNaseH_domain"/>
</dbReference>
<dbReference type="Proteomes" id="UP000828251">
    <property type="component" value="Unassembled WGS sequence"/>
</dbReference>
<protein>
    <recommendedName>
        <fullName evidence="1">RNase H type-1 domain-containing protein</fullName>
    </recommendedName>
</protein>
<dbReference type="CDD" id="cd06222">
    <property type="entry name" value="RNase_H_like"/>
    <property type="match status" value="1"/>
</dbReference>
<reference evidence="2 3" key="1">
    <citation type="journal article" date="2021" name="Plant Biotechnol. J.">
        <title>Multi-omics assisted identification of the key and species-specific regulatory components of drought-tolerant mechanisms in Gossypium stocksii.</title>
        <authorList>
            <person name="Yu D."/>
            <person name="Ke L."/>
            <person name="Zhang D."/>
            <person name="Wu Y."/>
            <person name="Sun Y."/>
            <person name="Mei J."/>
            <person name="Sun J."/>
            <person name="Sun Y."/>
        </authorList>
    </citation>
    <scope>NUCLEOTIDE SEQUENCE [LARGE SCALE GENOMIC DNA]</scope>
    <source>
        <strain evidence="3">cv. E1</strain>
        <tissue evidence="2">Leaf</tissue>
    </source>
</reference>
<dbReference type="SUPFAM" id="SSF53098">
    <property type="entry name" value="Ribonuclease H-like"/>
    <property type="match status" value="1"/>
</dbReference>
<dbReference type="GO" id="GO:0003676">
    <property type="term" value="F:nucleic acid binding"/>
    <property type="evidence" value="ECO:0007669"/>
    <property type="project" value="InterPro"/>
</dbReference>
<dbReference type="Pfam" id="PF13456">
    <property type="entry name" value="RVT_3"/>
    <property type="match status" value="1"/>
</dbReference>